<dbReference type="PROSITE" id="PS50110">
    <property type="entry name" value="RESPONSE_REGULATORY"/>
    <property type="match status" value="1"/>
</dbReference>
<dbReference type="InterPro" id="IPR000792">
    <property type="entry name" value="Tscrpt_reg_LuxR_C"/>
</dbReference>
<reference evidence="6 7" key="1">
    <citation type="submission" date="2022-10" db="EMBL/GenBank/DDBJ databases">
        <title>Comparative genomics and taxonomic characterization of three novel marine species of genus Reichenbachiella exhibiting antioxidant and polysaccharide degradation activities.</title>
        <authorList>
            <person name="Muhammad N."/>
            <person name="Lee Y.-J."/>
            <person name="Ko J."/>
            <person name="Kim S.-G."/>
        </authorList>
    </citation>
    <scope>NUCLEOTIDE SEQUENCE [LARGE SCALE GENOMIC DNA]</scope>
    <source>
        <strain evidence="6 7">ABR2-5</strain>
    </source>
</reference>
<keyword evidence="7" id="KW-1185">Reference proteome</keyword>
<accession>A0ABT3CP90</accession>
<evidence type="ECO:0000259" key="5">
    <source>
        <dbReference type="PROSITE" id="PS50110"/>
    </source>
</evidence>
<dbReference type="InterPro" id="IPR011006">
    <property type="entry name" value="CheY-like_superfamily"/>
</dbReference>
<proteinExistence type="predicted"/>
<dbReference type="CDD" id="cd06170">
    <property type="entry name" value="LuxR_C_like"/>
    <property type="match status" value="1"/>
</dbReference>
<gene>
    <name evidence="6" type="ORF">N7U62_02695</name>
</gene>
<protein>
    <submittedName>
        <fullName evidence="6">Response regulator transcription factor</fullName>
    </submittedName>
</protein>
<feature type="domain" description="Response regulatory" evidence="5">
    <location>
        <begin position="2"/>
        <end position="118"/>
    </location>
</feature>
<name>A0ABT3CP90_9BACT</name>
<dbReference type="EMBL" id="JAOYOD010000001">
    <property type="protein sequence ID" value="MCV9385550.1"/>
    <property type="molecule type" value="Genomic_DNA"/>
</dbReference>
<evidence type="ECO:0000313" key="6">
    <source>
        <dbReference type="EMBL" id="MCV9385550.1"/>
    </source>
</evidence>
<dbReference type="Pfam" id="PF00196">
    <property type="entry name" value="GerE"/>
    <property type="match status" value="1"/>
</dbReference>
<sequence>MKILLVDDHHMIRAGIRTFLDENEAYDVVAEGKTGREAIELYKETKPDLIISDIMMPDLDGIGMTQKIRESDDQVRIVAFSMLSESYHIKQMMKAGANGYLLKNCTESELDAAISAVMDGQTYYSKDVMQSIILDDNKKPEIKQRLSHEIPLTTREMEVLHLICKEYSNAEISEELFIGMRTVDAHKRNLLEKTGCKNVAGLVIYAVERNLFDDL</sequence>
<dbReference type="SMART" id="SM00448">
    <property type="entry name" value="REC"/>
    <property type="match status" value="1"/>
</dbReference>
<evidence type="ECO:0000256" key="3">
    <source>
        <dbReference type="PROSITE-ProRule" id="PRU00169"/>
    </source>
</evidence>
<dbReference type="PRINTS" id="PR00038">
    <property type="entry name" value="HTHLUXR"/>
</dbReference>
<feature type="modified residue" description="4-aspartylphosphate" evidence="3">
    <location>
        <position position="53"/>
    </location>
</feature>
<dbReference type="Gene3D" id="3.40.50.2300">
    <property type="match status" value="1"/>
</dbReference>
<dbReference type="PANTHER" id="PTHR43214">
    <property type="entry name" value="TWO-COMPONENT RESPONSE REGULATOR"/>
    <property type="match status" value="1"/>
</dbReference>
<dbReference type="CDD" id="cd17535">
    <property type="entry name" value="REC_NarL-like"/>
    <property type="match status" value="1"/>
</dbReference>
<dbReference type="PROSITE" id="PS50043">
    <property type="entry name" value="HTH_LUXR_2"/>
    <property type="match status" value="1"/>
</dbReference>
<dbReference type="InterPro" id="IPR058245">
    <property type="entry name" value="NreC/VraR/RcsB-like_REC"/>
</dbReference>
<dbReference type="PANTHER" id="PTHR43214:SF43">
    <property type="entry name" value="TWO-COMPONENT RESPONSE REGULATOR"/>
    <property type="match status" value="1"/>
</dbReference>
<dbReference type="InterPro" id="IPR039420">
    <property type="entry name" value="WalR-like"/>
</dbReference>
<dbReference type="InterPro" id="IPR001789">
    <property type="entry name" value="Sig_transdc_resp-reg_receiver"/>
</dbReference>
<dbReference type="Proteomes" id="UP001300692">
    <property type="component" value="Unassembled WGS sequence"/>
</dbReference>
<dbReference type="SUPFAM" id="SSF52172">
    <property type="entry name" value="CheY-like"/>
    <property type="match status" value="1"/>
</dbReference>
<dbReference type="InterPro" id="IPR016032">
    <property type="entry name" value="Sig_transdc_resp-reg_C-effctor"/>
</dbReference>
<evidence type="ECO:0000259" key="4">
    <source>
        <dbReference type="PROSITE" id="PS50043"/>
    </source>
</evidence>
<evidence type="ECO:0000256" key="1">
    <source>
        <dbReference type="ARBA" id="ARBA00022553"/>
    </source>
</evidence>
<comment type="caution">
    <text evidence="6">The sequence shown here is derived from an EMBL/GenBank/DDBJ whole genome shotgun (WGS) entry which is preliminary data.</text>
</comment>
<keyword evidence="2" id="KW-0238">DNA-binding</keyword>
<dbReference type="Pfam" id="PF00072">
    <property type="entry name" value="Response_reg"/>
    <property type="match status" value="1"/>
</dbReference>
<dbReference type="SMART" id="SM00421">
    <property type="entry name" value="HTH_LUXR"/>
    <property type="match status" value="1"/>
</dbReference>
<evidence type="ECO:0000313" key="7">
    <source>
        <dbReference type="Proteomes" id="UP001300692"/>
    </source>
</evidence>
<evidence type="ECO:0000256" key="2">
    <source>
        <dbReference type="ARBA" id="ARBA00023125"/>
    </source>
</evidence>
<dbReference type="SUPFAM" id="SSF46894">
    <property type="entry name" value="C-terminal effector domain of the bipartite response regulators"/>
    <property type="match status" value="1"/>
</dbReference>
<feature type="domain" description="HTH luxR-type" evidence="4">
    <location>
        <begin position="145"/>
        <end position="210"/>
    </location>
</feature>
<keyword evidence="1 3" id="KW-0597">Phosphoprotein</keyword>
<organism evidence="6 7">
    <name type="scientific">Reichenbachiella ulvae</name>
    <dbReference type="NCBI Taxonomy" id="2980104"/>
    <lineage>
        <taxon>Bacteria</taxon>
        <taxon>Pseudomonadati</taxon>
        <taxon>Bacteroidota</taxon>
        <taxon>Cytophagia</taxon>
        <taxon>Cytophagales</taxon>
        <taxon>Reichenbachiellaceae</taxon>
        <taxon>Reichenbachiella</taxon>
    </lineage>
</organism>
<dbReference type="RefSeq" id="WP_264136336.1">
    <property type="nucleotide sequence ID" value="NZ_JAOYOD010000001.1"/>
</dbReference>